<protein>
    <recommendedName>
        <fullName evidence="2">Non-reducing end beta-L-arabinofuranosidase-like GH127 middle domain-containing protein</fullName>
    </recommendedName>
</protein>
<gene>
    <name evidence="3" type="ORF">D1164_06090</name>
</gene>
<organism evidence="3 4">
    <name type="scientific">Mariniphaga sediminis</name>
    <dbReference type="NCBI Taxonomy" id="1628158"/>
    <lineage>
        <taxon>Bacteria</taxon>
        <taxon>Pseudomonadati</taxon>
        <taxon>Bacteroidota</taxon>
        <taxon>Bacteroidia</taxon>
        <taxon>Marinilabiliales</taxon>
        <taxon>Prolixibacteraceae</taxon>
        <taxon>Mariniphaga</taxon>
    </lineage>
</organism>
<dbReference type="Proteomes" id="UP000266441">
    <property type="component" value="Unassembled WGS sequence"/>
</dbReference>
<evidence type="ECO:0000313" key="3">
    <source>
        <dbReference type="EMBL" id="RIH65837.1"/>
    </source>
</evidence>
<reference evidence="3 4" key="1">
    <citation type="journal article" date="2015" name="Int. J. Syst. Evol. Microbiol.">
        <title>Mariniphaga sediminis sp. nov., isolated from coastal sediment.</title>
        <authorList>
            <person name="Wang F.Q."/>
            <person name="Shen Q.Y."/>
            <person name="Chen G.J."/>
            <person name="Du Z.J."/>
        </authorList>
    </citation>
    <scope>NUCLEOTIDE SEQUENCE [LARGE SCALE GENOMIC DNA]</scope>
    <source>
        <strain evidence="3 4">SY21</strain>
    </source>
</reference>
<name>A0A399D2N6_9BACT</name>
<dbReference type="Pfam" id="PF20736">
    <property type="entry name" value="Glyco_hydro127M"/>
    <property type="match status" value="1"/>
</dbReference>
<comment type="caution">
    <text evidence="3">The sequence shown here is derived from an EMBL/GenBank/DDBJ whole genome shotgun (WGS) entry which is preliminary data.</text>
</comment>
<keyword evidence="4" id="KW-1185">Reference proteome</keyword>
<proteinExistence type="predicted"/>
<sequence>MNVFFIRESAKKTMVFSIFGKCVKVELVLLKLNSDSCFMLLLLKFEMVYRMRNIHIGGFVFIIFIIVSCGRSEKFPDYVTAHVDIDNVEFTESTDYFFSGQYSGREQESKYFPVLDSLLALKQMYLHKNEGFDMGLFREMWTRFKGRTENIRFNENAAKKWFEVTGFLFELSGNAVQAEELERISRTHFSYLAPDTRNPMILPYVFTREVDHIHVNLFLPAEIGYTHSLGGGVKIRQETDFPGSGKVRLIFSMETKQYIELYVRIPTWAESASVTVKGVKYVAPPGNYCKIAKKWKEGDEVEIEFPPENMPDYLKL</sequence>
<keyword evidence="1" id="KW-0472">Membrane</keyword>
<keyword evidence="1" id="KW-0812">Transmembrane</keyword>
<evidence type="ECO:0000256" key="1">
    <source>
        <dbReference type="SAM" id="Phobius"/>
    </source>
</evidence>
<dbReference type="EMBL" id="QWET01000004">
    <property type="protein sequence ID" value="RIH65837.1"/>
    <property type="molecule type" value="Genomic_DNA"/>
</dbReference>
<dbReference type="PANTHER" id="PTHR43465">
    <property type="entry name" value="DUF1680 DOMAIN PROTEIN (AFU_ORTHOLOGUE AFUA_1G08910)"/>
    <property type="match status" value="1"/>
</dbReference>
<feature type="transmembrane region" description="Helical" evidence="1">
    <location>
        <begin position="49"/>
        <end position="67"/>
    </location>
</feature>
<dbReference type="InterPro" id="IPR049046">
    <property type="entry name" value="Beta-AFase-like_GH127_middle"/>
</dbReference>
<feature type="domain" description="Non-reducing end beta-L-arabinofuranosidase-like GH127 middle" evidence="2">
    <location>
        <begin position="212"/>
        <end position="306"/>
    </location>
</feature>
<evidence type="ECO:0000313" key="4">
    <source>
        <dbReference type="Proteomes" id="UP000266441"/>
    </source>
</evidence>
<accession>A0A399D2N6</accession>
<evidence type="ECO:0000259" key="2">
    <source>
        <dbReference type="Pfam" id="PF20736"/>
    </source>
</evidence>
<keyword evidence="1" id="KW-1133">Transmembrane helix</keyword>
<dbReference type="PANTHER" id="PTHR43465:SF2">
    <property type="entry name" value="DUF1680 DOMAIN PROTEIN (AFU_ORTHOLOGUE AFUA_1G08910)"/>
    <property type="match status" value="1"/>
</dbReference>
<dbReference type="AlphaFoldDB" id="A0A399D2N6"/>
<dbReference type="InterPro" id="IPR049174">
    <property type="entry name" value="Beta-AFase-like"/>
</dbReference>